<keyword evidence="4" id="KW-1185">Reference proteome</keyword>
<feature type="region of interest" description="Disordered" evidence="1">
    <location>
        <begin position="201"/>
        <end position="253"/>
    </location>
</feature>
<evidence type="ECO:0000256" key="1">
    <source>
        <dbReference type="SAM" id="MobiDB-lite"/>
    </source>
</evidence>
<feature type="compositionally biased region" description="Low complexity" evidence="1">
    <location>
        <begin position="213"/>
        <end position="223"/>
    </location>
</feature>
<protein>
    <recommendedName>
        <fullName evidence="5">Polysaccharide chain length determinant N-terminal domain-containing protein</fullName>
    </recommendedName>
</protein>
<keyword evidence="2" id="KW-1133">Transmembrane helix</keyword>
<feature type="transmembrane region" description="Helical" evidence="2">
    <location>
        <begin position="179"/>
        <end position="197"/>
    </location>
</feature>
<organism evidence="3 4">
    <name type="scientific">Longimycelium tulufanense</name>
    <dbReference type="NCBI Taxonomy" id="907463"/>
    <lineage>
        <taxon>Bacteria</taxon>
        <taxon>Bacillati</taxon>
        <taxon>Actinomycetota</taxon>
        <taxon>Actinomycetes</taxon>
        <taxon>Pseudonocardiales</taxon>
        <taxon>Pseudonocardiaceae</taxon>
        <taxon>Longimycelium</taxon>
    </lineage>
</organism>
<dbReference type="AlphaFoldDB" id="A0A8J3CH04"/>
<proteinExistence type="predicted"/>
<sequence length="253" mass="27218">MDALDIFRILRARWLLTSMLLVALIVGVFTIMTATPPTYRVSSVDMVMRKQGTGTGPDQNNPYANSDRANTELATMLVTLLKSPRVEQDLTRDRAVGEVEISNEISTLEPTSRLLTVTVSGTNPDDVREVAQAFRKRAGEALERRQADAKVPADQRIVLDGVVAPDSVTVTRAGQLRSAGIAGFAGLVGLVLTVLLVDRAAGRRQPTRSSDSGPQEGGPTSEPGPEERKAKAITATTRSGADRETRANGRVRQ</sequence>
<evidence type="ECO:0000313" key="4">
    <source>
        <dbReference type="Proteomes" id="UP000637578"/>
    </source>
</evidence>
<evidence type="ECO:0008006" key="5">
    <source>
        <dbReference type="Google" id="ProtNLM"/>
    </source>
</evidence>
<dbReference type="Proteomes" id="UP000637578">
    <property type="component" value="Unassembled WGS sequence"/>
</dbReference>
<reference evidence="3" key="1">
    <citation type="journal article" date="2014" name="Int. J. Syst. Evol. Microbiol.">
        <title>Complete genome sequence of Corynebacterium casei LMG S-19264T (=DSM 44701T), isolated from a smear-ripened cheese.</title>
        <authorList>
            <consortium name="US DOE Joint Genome Institute (JGI-PGF)"/>
            <person name="Walter F."/>
            <person name="Albersmeier A."/>
            <person name="Kalinowski J."/>
            <person name="Ruckert C."/>
        </authorList>
    </citation>
    <scope>NUCLEOTIDE SEQUENCE</scope>
    <source>
        <strain evidence="3">CGMCC 4.5737</strain>
    </source>
</reference>
<evidence type="ECO:0000256" key="2">
    <source>
        <dbReference type="SAM" id="Phobius"/>
    </source>
</evidence>
<keyword evidence="2" id="KW-0812">Transmembrane</keyword>
<keyword evidence="2" id="KW-0472">Membrane</keyword>
<comment type="caution">
    <text evidence="3">The sequence shown here is derived from an EMBL/GenBank/DDBJ whole genome shotgun (WGS) entry which is preliminary data.</text>
</comment>
<name>A0A8J3CH04_9PSEU</name>
<reference evidence="3" key="2">
    <citation type="submission" date="2020-09" db="EMBL/GenBank/DDBJ databases">
        <authorList>
            <person name="Sun Q."/>
            <person name="Zhou Y."/>
        </authorList>
    </citation>
    <scope>NUCLEOTIDE SEQUENCE</scope>
    <source>
        <strain evidence="3">CGMCC 4.5737</strain>
    </source>
</reference>
<dbReference type="EMBL" id="BMMK01000015">
    <property type="protein sequence ID" value="GGM59843.1"/>
    <property type="molecule type" value="Genomic_DNA"/>
</dbReference>
<gene>
    <name evidence="3" type="ORF">GCM10012275_33690</name>
</gene>
<evidence type="ECO:0000313" key="3">
    <source>
        <dbReference type="EMBL" id="GGM59843.1"/>
    </source>
</evidence>
<feature type="transmembrane region" description="Helical" evidence="2">
    <location>
        <begin position="12"/>
        <end position="32"/>
    </location>
</feature>
<accession>A0A8J3CH04</accession>